<accession>A0ABP0N9B7</accession>
<dbReference type="InterPro" id="IPR001478">
    <property type="entry name" value="PDZ"/>
</dbReference>
<evidence type="ECO:0000256" key="4">
    <source>
        <dbReference type="ARBA" id="ARBA00023136"/>
    </source>
</evidence>
<evidence type="ECO:0000256" key="5">
    <source>
        <dbReference type="SAM" id="MobiDB-lite"/>
    </source>
</evidence>
<dbReference type="EMBL" id="CAXAMM010026413">
    <property type="protein sequence ID" value="CAK9058850.1"/>
    <property type="molecule type" value="Genomic_DNA"/>
</dbReference>
<name>A0ABP0N9B7_9DINO</name>
<keyword evidence="2" id="KW-0812">Transmembrane</keyword>
<feature type="compositionally biased region" description="Basic and acidic residues" evidence="5">
    <location>
        <begin position="1195"/>
        <end position="1205"/>
    </location>
</feature>
<comment type="caution">
    <text evidence="7">The sequence shown here is derived from an EMBL/GenBank/DDBJ whole genome shotgun (WGS) entry which is preliminary data.</text>
</comment>
<evidence type="ECO:0000313" key="8">
    <source>
        <dbReference type="Proteomes" id="UP001642464"/>
    </source>
</evidence>
<protein>
    <recommendedName>
        <fullName evidence="6">PDZ domain-containing protein</fullName>
    </recommendedName>
</protein>
<organism evidence="7 8">
    <name type="scientific">Durusdinium trenchii</name>
    <dbReference type="NCBI Taxonomy" id="1381693"/>
    <lineage>
        <taxon>Eukaryota</taxon>
        <taxon>Sar</taxon>
        <taxon>Alveolata</taxon>
        <taxon>Dinophyceae</taxon>
        <taxon>Suessiales</taxon>
        <taxon>Symbiodiniaceae</taxon>
        <taxon>Durusdinium</taxon>
    </lineage>
</organism>
<evidence type="ECO:0000256" key="2">
    <source>
        <dbReference type="ARBA" id="ARBA00022692"/>
    </source>
</evidence>
<dbReference type="InterPro" id="IPR006214">
    <property type="entry name" value="Bax_inhibitor_1-related"/>
</dbReference>
<feature type="compositionally biased region" description="Low complexity" evidence="5">
    <location>
        <begin position="1255"/>
        <end position="1265"/>
    </location>
</feature>
<feature type="compositionally biased region" description="Low complexity" evidence="5">
    <location>
        <begin position="892"/>
        <end position="904"/>
    </location>
</feature>
<sequence>MSICLHVSLLSGRAVEIWVKPGSSIVEVKRRAQQMLGVSGLCRLLKHDGSKAEGLVCDGLSHGDAWTLQLSSFRVLASTAYAFAGLRGDGSLLLWGVECPSVLPGGEDAEELKDVQDVTATSDEGNVGMWSQRPLAATFRVSSSDEVLEAPGAAAGEKGRSNCPERAKSARCARGAAQEDPKQGQTPARKARSKVEAVTTDSPSLAQAQRAQRNEVPAGRAAMKDLKDPYGLYPALVVKKFSSQTTQTSPLTGDGEEIQELRLGRNERSGTARYGIEDTAVRHGFVQKVFGILLVQLVTTTLVGGLVMKLALPVAKSNPALAMCVRPASVKADRPGPVEEAEERLLKGQSPTTCARPSFIASSGSRSGARPDWIGAGTCANYVIAVNYGKAKLSKKTLQKKLLLSSFFTSELYWKASLHVHLRLLWGLPSVFCRLWRRPKAEGPQTMRQTPTNYLLLALFTLAESVLVPPAAGISVLCQVGFISAHYTQEPHVLIFRKWFHRFDGTAQRTVLLRIRDPKARLTKGSVLLVLATTCIVAGAPEGPHMGSMESVRMGIGPTPKVVSLILFACQTKYDITGYLWRAQSSRDEDLWKMRICFGFILTIAAFCGMGNSPVFQTFPGSFRRVGLASHGLAVGHETRSEVLVFSCFIVLDTQLIAAWPALMVGGKHSKFRFGVDDYCMAAISPLGSFEGCSKSMPINEKNSHVMCHAPCYRCPDLYMDIVQLFLYLLQLMGTCAVLLAAGDIGRCAQGGCLMLNPTGTGPVLASLKSIKANVEILAVITQRMAQHGVIASAGVDALSSVVLDFYVAANFPKEALAPSLAHQDAWGIKRCLTFLRRKWGRREDPEIKSLLDDYQKAFQTALADGADADALLAGADASDAADGGEGRDGSSEAASAGGSTAEVAAEEKGDEAAEADIETGTMAEDPSSSTLSVAYDACDASMVAPEGQPVLEESSTVLVEGGPNVAAVEQPVPKPGAADELVCEIPDSQLDPMFEDERLLTEDWEVSKTEPELTVDMLTPDMITWDMKEAVLTMAKQKLQAKEMLATERSVTKKATTMDRSGTTLFSEPIDLIDDGDDIPAEVIREMKAAPMEHQETVPMHVDTQLLTGVLFEAECKEASAASVSGFLDLSPQEEVIERKDQLSLKGAGGGGDEGEDGSAKKRRRGKRAKKARGGKKGKKAAKSSKGKARAAKNGKDRNSDKKGKTTRRAKPRAEDVELEETAEPKGKRVKRCAEKALGEAAAKAAAKAKAKAKANGGVAAKGKASPDKTKSPKTSPPGTSKRSSPKKVDSEAAESGRPLTFARRYCSPKSPAKEKWIAIVDAFQADVAPSLESGTKTKMEIDFWRFCMSYHKEKGGSTEVDAMAEIFTEAAKDFMKALKAGVVGDSRGTTRVDDFVMLIVKTELPESVEELQELVKEGTSKASSNQKKSFLAREQALLSMIQKQHDQIKALSQKAGFADSYYYLVYLAGRNKYDEDLIEYWVEFKTVGKAGTEEREGVMDRTLCNGKADVQSIASFGIDEWELNSSGMCTVEPGVDGVEKMKKAIANLGALYDDLAKIQADIKLGNQEGKLKKIKTKRAATEEGKGDEVVEPEEPAPAKHVAAIAAAFAKTSSDGALSAIARCPQNDAERAMQKALCKFDLTLDAPVTYVNVGEQCLVPCLKPTDYVRTLNERAGALSEFWARLSKAEPQLEVCQDLADGSEQPDGSIPFEDFSDNPRWLRTTGQGNPLPWERYPPFLQFLPHSPEDPPSFFKLDVLHLYHLGVGRDFGASSLVYLMTLYEAESIPKAIEKLNSDFKSFLLSSKKVVHFKQITKDLLGYISSKAYPVGHWNKAMDTPVVVQFAEWLVEKFGGESTPDLLIRSGCKAIGVCMRTMLSSALWLDRSEAKIVGDAALHFAQCYGKLESGAESSTRAPALAKKRRIDFVRTNEKEILLGGLKRAIHAAHALESRTFQVELQREAPELWGITWVKEHFAARKRIVQSLVSGGPAARWNAAQSQDSWTGRRIIQSGDELVAVNGWKTWEVMSTSPRVDVGRRWLPSKTSSKRDSPSPEDRDGHPSFRGSYGAIARLRPAGTKDAMIGTAPGTEGTSKDDVTADVLKPPSFAQGVGSSVPPGEVESVRLDDVVVSSDF</sequence>
<evidence type="ECO:0000256" key="1">
    <source>
        <dbReference type="ARBA" id="ARBA00004141"/>
    </source>
</evidence>
<feature type="region of interest" description="Disordered" evidence="5">
    <location>
        <begin position="878"/>
        <end position="931"/>
    </location>
</feature>
<evidence type="ECO:0000313" key="7">
    <source>
        <dbReference type="EMBL" id="CAK9058850.1"/>
    </source>
</evidence>
<feature type="domain" description="PDZ" evidence="6">
    <location>
        <begin position="1955"/>
        <end position="2020"/>
    </location>
</feature>
<proteinExistence type="predicted"/>
<feature type="compositionally biased region" description="Basic and acidic residues" evidence="5">
    <location>
        <begin position="157"/>
        <end position="168"/>
    </location>
</feature>
<reference evidence="7 8" key="1">
    <citation type="submission" date="2024-02" db="EMBL/GenBank/DDBJ databases">
        <authorList>
            <person name="Chen Y."/>
            <person name="Shah S."/>
            <person name="Dougan E. K."/>
            <person name="Thang M."/>
            <person name="Chan C."/>
        </authorList>
    </citation>
    <scope>NUCLEOTIDE SEQUENCE [LARGE SCALE GENOMIC DNA]</scope>
</reference>
<feature type="region of interest" description="Disordered" evidence="5">
    <location>
        <begin position="1143"/>
        <end position="1230"/>
    </location>
</feature>
<dbReference type="Proteomes" id="UP001642464">
    <property type="component" value="Unassembled WGS sequence"/>
</dbReference>
<keyword evidence="3" id="KW-1133">Transmembrane helix</keyword>
<keyword evidence="4" id="KW-0472">Membrane</keyword>
<feature type="region of interest" description="Disordered" evidence="5">
    <location>
        <begin position="2037"/>
        <end position="2118"/>
    </location>
</feature>
<evidence type="ECO:0000256" key="3">
    <source>
        <dbReference type="ARBA" id="ARBA00022989"/>
    </source>
</evidence>
<comment type="subcellular location">
    <subcellularLocation>
        <location evidence="1">Membrane</location>
        <topology evidence="1">Multi-pass membrane protein</topology>
    </subcellularLocation>
</comment>
<keyword evidence="8" id="KW-1185">Reference proteome</keyword>
<feature type="region of interest" description="Disordered" evidence="5">
    <location>
        <begin position="1255"/>
        <end position="1297"/>
    </location>
</feature>
<feature type="compositionally biased region" description="Basic and acidic residues" evidence="5">
    <location>
        <begin position="2046"/>
        <end position="2060"/>
    </location>
</feature>
<evidence type="ECO:0000259" key="6">
    <source>
        <dbReference type="PROSITE" id="PS50106"/>
    </source>
</evidence>
<gene>
    <name evidence="7" type="ORF">SCF082_LOCUS31286</name>
</gene>
<feature type="region of interest" description="Disordered" evidence="5">
    <location>
        <begin position="151"/>
        <end position="221"/>
    </location>
</feature>
<dbReference type="PANTHER" id="PTHR23291:SF47">
    <property type="entry name" value="TRANSMEMBRANE BAX INHIBITOR MOTIF CONTAINING 7"/>
    <property type="match status" value="1"/>
</dbReference>
<feature type="compositionally biased region" description="Low complexity" evidence="5">
    <location>
        <begin position="1274"/>
        <end position="1284"/>
    </location>
</feature>
<dbReference type="PANTHER" id="PTHR23291">
    <property type="entry name" value="BAX INHIBITOR-RELATED"/>
    <property type="match status" value="1"/>
</dbReference>
<feature type="compositionally biased region" description="Basic residues" evidence="5">
    <location>
        <begin position="1162"/>
        <end position="1194"/>
    </location>
</feature>
<feature type="compositionally biased region" description="Polar residues" evidence="5">
    <location>
        <begin position="199"/>
        <end position="211"/>
    </location>
</feature>
<dbReference type="PROSITE" id="PS50106">
    <property type="entry name" value="PDZ"/>
    <property type="match status" value="1"/>
</dbReference>